<sequence>MELSGLRDSLLRLSLVTWTIPWTRQLEGRGLTNKKLRVFMGMVIKLTTADHR</sequence>
<evidence type="ECO:0000313" key="1">
    <source>
        <dbReference type="EMBL" id="QHR91752.1"/>
    </source>
</evidence>
<organism evidence="1">
    <name type="scientific">Picea sitchensis</name>
    <name type="common">Sitka spruce</name>
    <name type="synonym">Pinus sitchensis</name>
    <dbReference type="NCBI Taxonomy" id="3332"/>
    <lineage>
        <taxon>Eukaryota</taxon>
        <taxon>Viridiplantae</taxon>
        <taxon>Streptophyta</taxon>
        <taxon>Embryophyta</taxon>
        <taxon>Tracheophyta</taxon>
        <taxon>Spermatophyta</taxon>
        <taxon>Pinopsida</taxon>
        <taxon>Pinidae</taxon>
        <taxon>Conifers I</taxon>
        <taxon>Pinales</taxon>
        <taxon>Pinaceae</taxon>
        <taxon>Picea</taxon>
    </lineage>
</organism>
<dbReference type="EMBL" id="MK697702">
    <property type="protein sequence ID" value="QHR91752.1"/>
    <property type="molecule type" value="Genomic_DNA"/>
</dbReference>
<protein>
    <submittedName>
        <fullName evidence="1">Uncharacterized protein</fullName>
    </submittedName>
</protein>
<accession>A0A6B9XWL9</accession>
<dbReference type="AlphaFoldDB" id="A0A6B9XWL9"/>
<proteinExistence type="predicted"/>
<gene>
    <name evidence="1" type="primary">orf05820</name>
    <name evidence="1" type="ORF">Q903MT_gene5788</name>
</gene>
<geneLocation type="mitochondrion" evidence="1"/>
<reference evidence="1" key="1">
    <citation type="submission" date="2019-03" db="EMBL/GenBank/DDBJ databases">
        <title>Largest Complete Mitochondrial Genome of a Gymnosperm, Sitka Spruce (Picea sitchensis), Indicates Complex Physical Structure.</title>
        <authorList>
            <person name="Jackman S.D."/>
            <person name="Coombe L."/>
            <person name="Warren R."/>
            <person name="Kirk H."/>
            <person name="Trinh E."/>
            <person name="McLeod T."/>
            <person name="Pleasance S."/>
            <person name="Pandoh P."/>
            <person name="Zhao Y."/>
            <person name="Coope R."/>
            <person name="Bousquet J."/>
            <person name="Bohlmann J.C."/>
            <person name="Jones S.J.M."/>
            <person name="Birol I."/>
        </authorList>
    </citation>
    <scope>NUCLEOTIDE SEQUENCE</scope>
    <source>
        <strain evidence="1">Q903</strain>
    </source>
</reference>
<keyword evidence="1" id="KW-0496">Mitochondrion</keyword>
<name>A0A6B9XWL9_PICSI</name>